<keyword evidence="6" id="KW-0175">Coiled coil</keyword>
<reference evidence="9" key="1">
    <citation type="submission" date="2021-09" db="EMBL/GenBank/DDBJ databases">
        <authorList>
            <consortium name="Pathogen Informatics"/>
        </authorList>
    </citation>
    <scope>NUCLEOTIDE SEQUENCE</scope>
</reference>
<dbReference type="EMBL" id="CAKAEH010001280">
    <property type="protein sequence ID" value="CAG9533974.1"/>
    <property type="molecule type" value="Genomic_DNA"/>
</dbReference>
<dbReference type="PROSITE" id="PS50103">
    <property type="entry name" value="ZF_C3H1"/>
    <property type="match status" value="2"/>
</dbReference>
<protein>
    <recommendedName>
        <fullName evidence="8">C3H1-type domain-containing protein</fullName>
    </recommendedName>
</protein>
<gene>
    <name evidence="9" type="ORF">CJOHNSTONI_LOCUS4158</name>
</gene>
<dbReference type="Gene3D" id="4.10.1000.10">
    <property type="entry name" value="Zinc finger, CCCH-type"/>
    <property type="match status" value="1"/>
</dbReference>
<dbReference type="SMART" id="SM00356">
    <property type="entry name" value="ZnF_C3H1"/>
    <property type="match status" value="2"/>
</dbReference>
<evidence type="ECO:0000313" key="10">
    <source>
        <dbReference type="Proteomes" id="UP000746747"/>
    </source>
</evidence>
<dbReference type="AlphaFoldDB" id="A0A8J2MMS2"/>
<keyword evidence="4 5" id="KW-0862">Zinc</keyword>
<feature type="region of interest" description="Disordered" evidence="7">
    <location>
        <begin position="140"/>
        <end position="166"/>
    </location>
</feature>
<feature type="domain" description="C3H1-type" evidence="8">
    <location>
        <begin position="169"/>
        <end position="206"/>
    </location>
</feature>
<evidence type="ECO:0000256" key="6">
    <source>
        <dbReference type="SAM" id="Coils"/>
    </source>
</evidence>
<dbReference type="Pfam" id="PF16543">
    <property type="entry name" value="DFRP_C"/>
    <property type="match status" value="1"/>
</dbReference>
<dbReference type="InterPro" id="IPR032378">
    <property type="entry name" value="ZC3H15/TMA46_C"/>
</dbReference>
<evidence type="ECO:0000256" key="5">
    <source>
        <dbReference type="PROSITE-ProRule" id="PRU00723"/>
    </source>
</evidence>
<feature type="zinc finger region" description="C3H1-type" evidence="5">
    <location>
        <begin position="169"/>
        <end position="206"/>
    </location>
</feature>
<dbReference type="GO" id="GO:0008270">
    <property type="term" value="F:zinc ion binding"/>
    <property type="evidence" value="ECO:0007669"/>
    <property type="project" value="UniProtKB-KW"/>
</dbReference>
<dbReference type="InterPro" id="IPR036855">
    <property type="entry name" value="Znf_CCCH_sf"/>
</dbReference>
<dbReference type="OrthoDB" id="278280at2759"/>
<organism evidence="9 10">
    <name type="scientific">Cercopithifilaria johnstoni</name>
    <dbReference type="NCBI Taxonomy" id="2874296"/>
    <lineage>
        <taxon>Eukaryota</taxon>
        <taxon>Metazoa</taxon>
        <taxon>Ecdysozoa</taxon>
        <taxon>Nematoda</taxon>
        <taxon>Chromadorea</taxon>
        <taxon>Rhabditida</taxon>
        <taxon>Spirurina</taxon>
        <taxon>Spiruromorpha</taxon>
        <taxon>Filarioidea</taxon>
        <taxon>Onchocercidae</taxon>
        <taxon>Cercopithifilaria</taxon>
    </lineage>
</organism>
<sequence>MPPKNAPNKKTDPKKKEKVIEDKTFGLKNKKGARTQKYVQQVTNQIKYGNVNHAKIDAEKAASKKKTADGELRDLNKLLKPVTEMSKVARDVDPKSVVCVFYKQGMCHKGEKCKFSHDLSKEQKTAKKNLYVDSRDLSKEDENTDDWDESKLSEVAEKKHGEHDRKRPNQTDIVCKYFLEAVENNKYGWFWECPNGDSCIYRHALPSGYILKKDRKKLEEHKRLNEISLEELLEKERAQLKSESLTKVTLETFICWKKKKLRERKRKIAEEVKEKKKNIKTGKSIGMSGRDLFTYNPELMAQDEGDMEGGVAFERGFDEEDNDEAEIKAFEIDERTFYCIDDEGHMLDDDLYDDEKLETTGFEIDERAFCCTDDEKHMLHDDLLNYEKWEETDGGIRNMEINEDLFNADEIPYLENSDDEDSAVKKIARMRIEEKNRIL</sequence>
<evidence type="ECO:0000256" key="1">
    <source>
        <dbReference type="ARBA" id="ARBA00010043"/>
    </source>
</evidence>
<proteinExistence type="inferred from homology"/>
<feature type="compositionally biased region" description="Basic and acidic residues" evidence="7">
    <location>
        <begin position="149"/>
        <end position="166"/>
    </location>
</feature>
<keyword evidence="10" id="KW-1185">Reference proteome</keyword>
<accession>A0A8J2MMS2</accession>
<comment type="similarity">
    <text evidence="1">Belongs to the ZC3H15/TMA46 family.</text>
</comment>
<dbReference type="InterPro" id="IPR032297">
    <property type="entry name" value="Torus"/>
</dbReference>
<evidence type="ECO:0000256" key="7">
    <source>
        <dbReference type="SAM" id="MobiDB-lite"/>
    </source>
</evidence>
<evidence type="ECO:0000256" key="4">
    <source>
        <dbReference type="ARBA" id="ARBA00022833"/>
    </source>
</evidence>
<dbReference type="PANTHER" id="PTHR12681">
    <property type="entry name" value="ZINC FINGER-CONTAINING PROTEIN P48ZNF"/>
    <property type="match status" value="1"/>
</dbReference>
<dbReference type="GO" id="GO:0003729">
    <property type="term" value="F:mRNA binding"/>
    <property type="evidence" value="ECO:0007669"/>
    <property type="project" value="TreeGrafter"/>
</dbReference>
<dbReference type="Pfam" id="PF16131">
    <property type="entry name" value="Torus"/>
    <property type="match status" value="1"/>
</dbReference>
<evidence type="ECO:0000313" key="9">
    <source>
        <dbReference type="EMBL" id="CAG9533974.1"/>
    </source>
</evidence>
<dbReference type="InterPro" id="IPR000571">
    <property type="entry name" value="Znf_CCCH"/>
</dbReference>
<dbReference type="GO" id="GO:0005829">
    <property type="term" value="C:cytosol"/>
    <property type="evidence" value="ECO:0007669"/>
    <property type="project" value="TreeGrafter"/>
</dbReference>
<evidence type="ECO:0000259" key="8">
    <source>
        <dbReference type="PROSITE" id="PS50103"/>
    </source>
</evidence>
<evidence type="ECO:0000256" key="2">
    <source>
        <dbReference type="ARBA" id="ARBA00022723"/>
    </source>
</evidence>
<dbReference type="Gene3D" id="6.20.400.10">
    <property type="match status" value="1"/>
</dbReference>
<keyword evidence="2 5" id="KW-0479">Metal-binding</keyword>
<dbReference type="PANTHER" id="PTHR12681:SF0">
    <property type="entry name" value="ZINC FINGER CCCH DOMAIN-CONTAINING PROTEIN 15"/>
    <property type="match status" value="1"/>
</dbReference>
<dbReference type="GO" id="GO:0002181">
    <property type="term" value="P:cytoplasmic translation"/>
    <property type="evidence" value="ECO:0007669"/>
    <property type="project" value="TreeGrafter"/>
</dbReference>
<feature type="coiled-coil region" evidence="6">
    <location>
        <begin position="215"/>
        <end position="278"/>
    </location>
</feature>
<evidence type="ECO:0000256" key="3">
    <source>
        <dbReference type="ARBA" id="ARBA00022771"/>
    </source>
</evidence>
<keyword evidence="3 5" id="KW-0863">Zinc-finger</keyword>
<dbReference type="Proteomes" id="UP000746747">
    <property type="component" value="Unassembled WGS sequence"/>
</dbReference>
<feature type="zinc finger region" description="C3H1-type" evidence="5">
    <location>
        <begin position="93"/>
        <end position="120"/>
    </location>
</feature>
<dbReference type="SUPFAM" id="SSF90229">
    <property type="entry name" value="CCCH zinc finger"/>
    <property type="match status" value="1"/>
</dbReference>
<feature type="domain" description="C3H1-type" evidence="8">
    <location>
        <begin position="93"/>
        <end position="120"/>
    </location>
</feature>
<comment type="caution">
    <text evidence="9">The sequence shown here is derived from an EMBL/GenBank/DDBJ whole genome shotgun (WGS) entry which is preliminary data.</text>
</comment>
<name>A0A8J2MMS2_9BILA</name>